<organism evidence="1 2">
    <name type="scientific">Paenibacillus dendrobii</name>
    <dbReference type="NCBI Taxonomy" id="2691084"/>
    <lineage>
        <taxon>Bacteria</taxon>
        <taxon>Bacillati</taxon>
        <taxon>Bacillota</taxon>
        <taxon>Bacilli</taxon>
        <taxon>Bacillales</taxon>
        <taxon>Paenibacillaceae</taxon>
        <taxon>Paenibacillus</taxon>
    </lineage>
</organism>
<keyword evidence="2" id="KW-1185">Reference proteome</keyword>
<reference evidence="1 2" key="1">
    <citation type="submission" date="2019-12" db="EMBL/GenBank/DDBJ databases">
        <title>Paenibacillus sp. nov., an endophytic bacterium isolated from the stem of Dendrobium.</title>
        <authorList>
            <person name="Zhao R."/>
        </authorList>
    </citation>
    <scope>NUCLEOTIDE SEQUENCE [LARGE SCALE GENOMIC DNA]</scope>
    <source>
        <strain evidence="1 2">HJL G12</strain>
    </source>
</reference>
<evidence type="ECO:0000313" key="1">
    <source>
        <dbReference type="EMBL" id="MWV44965.1"/>
    </source>
</evidence>
<name>A0A7X3IJQ7_9BACL</name>
<evidence type="ECO:0008006" key="3">
    <source>
        <dbReference type="Google" id="ProtNLM"/>
    </source>
</evidence>
<protein>
    <recommendedName>
        <fullName evidence="3">Phage major capsid protein</fullName>
    </recommendedName>
</protein>
<dbReference type="RefSeq" id="WP_160498571.1">
    <property type="nucleotide sequence ID" value="NZ_WUBI01000002.1"/>
</dbReference>
<evidence type="ECO:0000313" key="2">
    <source>
        <dbReference type="Proteomes" id="UP000460318"/>
    </source>
</evidence>
<comment type="caution">
    <text evidence="1">The sequence shown here is derived from an EMBL/GenBank/DDBJ whole genome shotgun (WGS) entry which is preliminary data.</text>
</comment>
<gene>
    <name evidence="1" type="ORF">GRF59_15185</name>
</gene>
<dbReference type="EMBL" id="WUBI01000002">
    <property type="protein sequence ID" value="MWV44965.1"/>
    <property type="molecule type" value="Genomic_DNA"/>
</dbReference>
<proteinExistence type="predicted"/>
<dbReference type="AlphaFoldDB" id="A0A7X3IJQ7"/>
<dbReference type="Proteomes" id="UP000460318">
    <property type="component" value="Unassembled WGS sequence"/>
</dbReference>
<sequence length="327" mass="36729">MENQNAIIDLAIDLAKGSVATYSKEEANEKLREALNKLTGSADGKFDAKKFRRNKNEIFEIIEEVVDARVEEGIKDQFDQFVDYRSTAFGDKLSFTPESDELFEVAKIAGGTNNLRRQRIAEGQPYQIDTDWYGVAIYEELERFLAGRVDWVKLVNRVETSFKAKITEQIFNAVKAAYNGLTAPYKHTGSWDVDEFNTLVEHVRAQTGMNPMVIGTRLAVQKAVPAYVSEDMKNSRNADGYFKEVDGITFGIMPQAHKVGTDEFAIDNNFLLVLPNGNEKIVKFVMEGVALIDEAIGNKDDSKEYELRKKYGVGVETAAKYGVYILA</sequence>
<accession>A0A7X3IJQ7</accession>